<dbReference type="InterPro" id="IPR000888">
    <property type="entry name" value="RmlC-like"/>
</dbReference>
<gene>
    <name evidence="4" type="ORF">EV191_10916</name>
</gene>
<dbReference type="GO" id="GO:0005829">
    <property type="term" value="C:cytosol"/>
    <property type="evidence" value="ECO:0007669"/>
    <property type="project" value="TreeGrafter"/>
</dbReference>
<name>A0A4R2QKC5_9PSEU</name>
<evidence type="ECO:0000313" key="5">
    <source>
        <dbReference type="Proteomes" id="UP000294911"/>
    </source>
</evidence>
<reference evidence="4 5" key="1">
    <citation type="submission" date="2019-03" db="EMBL/GenBank/DDBJ databases">
        <title>Genomic Encyclopedia of Type Strains, Phase IV (KMG-IV): sequencing the most valuable type-strain genomes for metagenomic binning, comparative biology and taxonomic classification.</title>
        <authorList>
            <person name="Goeker M."/>
        </authorList>
    </citation>
    <scope>NUCLEOTIDE SEQUENCE [LARGE SCALE GENOMIC DNA]</scope>
    <source>
        <strain evidence="4 5">DSM 45765</strain>
    </source>
</reference>
<dbReference type="SUPFAM" id="SSF51182">
    <property type="entry name" value="RmlC-like cupins"/>
    <property type="match status" value="1"/>
</dbReference>
<feature type="active site" description="Proton acceptor" evidence="2">
    <location>
        <position position="73"/>
    </location>
</feature>
<keyword evidence="5" id="KW-1185">Reference proteome</keyword>
<protein>
    <submittedName>
        <fullName evidence="4">dTDP-4-dehydrorhamnose 3,5-epimerase</fullName>
    </submittedName>
</protein>
<dbReference type="InterPro" id="IPR011051">
    <property type="entry name" value="RmlC_Cupin_sf"/>
</dbReference>
<organism evidence="4 5">
    <name type="scientific">Tamaricihabitans halophyticus</name>
    <dbReference type="NCBI Taxonomy" id="1262583"/>
    <lineage>
        <taxon>Bacteria</taxon>
        <taxon>Bacillati</taxon>
        <taxon>Actinomycetota</taxon>
        <taxon>Actinomycetes</taxon>
        <taxon>Pseudonocardiales</taxon>
        <taxon>Pseudonocardiaceae</taxon>
        <taxon>Tamaricihabitans</taxon>
    </lineage>
</organism>
<dbReference type="GO" id="GO:0019305">
    <property type="term" value="P:dTDP-rhamnose biosynthetic process"/>
    <property type="evidence" value="ECO:0007669"/>
    <property type="project" value="TreeGrafter"/>
</dbReference>
<proteinExistence type="inferred from homology"/>
<evidence type="ECO:0000313" key="4">
    <source>
        <dbReference type="EMBL" id="TCP49194.1"/>
    </source>
</evidence>
<accession>A0A4R2QKC5</accession>
<comment type="caution">
    <text evidence="4">The sequence shown here is derived from an EMBL/GenBank/DDBJ whole genome shotgun (WGS) entry which is preliminary data.</text>
</comment>
<dbReference type="AlphaFoldDB" id="A0A4R2QKC5"/>
<dbReference type="PANTHER" id="PTHR21047">
    <property type="entry name" value="DTDP-6-DEOXY-D-GLUCOSE-3,5 EPIMERASE"/>
    <property type="match status" value="1"/>
</dbReference>
<dbReference type="PANTHER" id="PTHR21047:SF2">
    <property type="entry name" value="THYMIDINE DIPHOSPHO-4-KETO-RHAMNOSE 3,5-EPIMERASE"/>
    <property type="match status" value="1"/>
</dbReference>
<dbReference type="CDD" id="cd00438">
    <property type="entry name" value="cupin_RmlC"/>
    <property type="match status" value="1"/>
</dbReference>
<comment type="similarity">
    <text evidence="1">Belongs to the dTDP-4-dehydrorhamnose 3,5-epimerase family.</text>
</comment>
<dbReference type="EMBL" id="SLXQ01000009">
    <property type="protein sequence ID" value="TCP49194.1"/>
    <property type="molecule type" value="Genomic_DNA"/>
</dbReference>
<feature type="site" description="Participates in a stacking interaction with the thymidine ring of dTDP-4-oxo-6-deoxyglucose" evidence="3">
    <location>
        <position position="149"/>
    </location>
</feature>
<sequence length="210" mass="23201">MRVSTFTRVLAVRTRQLAIEGVFEFIPTAYPDHRGLFVAPFHESAFREAVGHPLRLAQTNHSVSRQGTIRGVHFADTPPGQAKYVYCPRGALLDVVVDIRIGSPTFGAWDAVRLDAEEFHAVYIPEGLGHAFIALEDDTALAYFCSTSYNPSAEHGISPLDTRLGLPWPDDIPHILSEKDTNAPSLAEAEAAGLLPKYVDCLAWYEQLRN</sequence>
<dbReference type="GO" id="GO:0000271">
    <property type="term" value="P:polysaccharide biosynthetic process"/>
    <property type="evidence" value="ECO:0007669"/>
    <property type="project" value="TreeGrafter"/>
</dbReference>
<evidence type="ECO:0000256" key="3">
    <source>
        <dbReference type="PIRSR" id="PIRSR600888-3"/>
    </source>
</evidence>
<feature type="active site" description="Proton donor" evidence="2">
    <location>
        <position position="143"/>
    </location>
</feature>
<evidence type="ECO:0000256" key="2">
    <source>
        <dbReference type="PIRSR" id="PIRSR600888-1"/>
    </source>
</evidence>
<evidence type="ECO:0000256" key="1">
    <source>
        <dbReference type="ARBA" id="ARBA00010154"/>
    </source>
</evidence>
<dbReference type="Gene3D" id="2.60.120.10">
    <property type="entry name" value="Jelly Rolls"/>
    <property type="match status" value="1"/>
</dbReference>
<dbReference type="InterPro" id="IPR014710">
    <property type="entry name" value="RmlC-like_jellyroll"/>
</dbReference>
<dbReference type="Proteomes" id="UP000294911">
    <property type="component" value="Unassembled WGS sequence"/>
</dbReference>
<dbReference type="GO" id="GO:0008830">
    <property type="term" value="F:dTDP-4-dehydrorhamnose 3,5-epimerase activity"/>
    <property type="evidence" value="ECO:0007669"/>
    <property type="project" value="InterPro"/>
</dbReference>
<dbReference type="Pfam" id="PF00908">
    <property type="entry name" value="dTDP_sugar_isom"/>
    <property type="match status" value="1"/>
</dbReference>